<keyword evidence="13" id="KW-0464">Manganese</keyword>
<reference evidence="14 15" key="1">
    <citation type="submission" date="2017-08" db="EMBL/GenBank/DDBJ databases">
        <title>Acidophilic green algal genome provides insights into adaptation to an acidic environment.</title>
        <authorList>
            <person name="Hirooka S."/>
            <person name="Hirose Y."/>
            <person name="Kanesaki Y."/>
            <person name="Higuchi S."/>
            <person name="Fujiwara T."/>
            <person name="Onuma R."/>
            <person name="Era A."/>
            <person name="Ohbayashi R."/>
            <person name="Uzuka A."/>
            <person name="Nozaki H."/>
            <person name="Yoshikawa H."/>
            <person name="Miyagishima S.Y."/>
        </authorList>
    </citation>
    <scope>NUCLEOTIDE SEQUENCE [LARGE SCALE GENOMIC DNA]</scope>
    <source>
        <strain evidence="14 15">NIES-2499</strain>
    </source>
</reference>
<keyword evidence="15" id="KW-1185">Reference proteome</keyword>
<dbReference type="PANTHER" id="PTHR11067">
    <property type="entry name" value="INOSINE TRIPHOSPHATE PYROPHOSPHATASE/HAM1 PROTEIN"/>
    <property type="match status" value="1"/>
</dbReference>
<dbReference type="GO" id="GO:0036222">
    <property type="term" value="F:XTP diphosphatase activity"/>
    <property type="evidence" value="ECO:0007669"/>
    <property type="project" value="UniProtKB-UniRule"/>
</dbReference>
<dbReference type="InterPro" id="IPR002637">
    <property type="entry name" value="RdgB/HAM1"/>
</dbReference>
<dbReference type="GO" id="GO:0036220">
    <property type="term" value="F:ITP diphosphatase activity"/>
    <property type="evidence" value="ECO:0007669"/>
    <property type="project" value="UniProtKB-UniRule"/>
</dbReference>
<evidence type="ECO:0000313" key="14">
    <source>
        <dbReference type="EMBL" id="GAX83879.1"/>
    </source>
</evidence>
<feature type="binding site" evidence="13">
    <location>
        <position position="59"/>
    </location>
    <ligand>
        <name>ITP</name>
        <dbReference type="ChEBI" id="CHEBI:61402"/>
    </ligand>
</feature>
<dbReference type="GO" id="GO:0046872">
    <property type="term" value="F:metal ion binding"/>
    <property type="evidence" value="ECO:0007669"/>
    <property type="project" value="UniProtKB-KW"/>
</dbReference>
<keyword evidence="4 13" id="KW-0479">Metal-binding</keyword>
<evidence type="ECO:0000256" key="5">
    <source>
        <dbReference type="ARBA" id="ARBA00022741"/>
    </source>
</evidence>
<feature type="binding site" evidence="13">
    <location>
        <position position="75"/>
    </location>
    <ligand>
        <name>Mg(2+)</name>
        <dbReference type="ChEBI" id="CHEBI:18420"/>
    </ligand>
</feature>
<comment type="catalytic activity">
    <reaction evidence="12">
        <text>N(6)-hydroxy-dATP + H2O = N(6)-hydroxy-dAMP + diphosphate + H(+)</text>
        <dbReference type="Rhea" id="RHEA:83971"/>
        <dbReference type="ChEBI" id="CHEBI:15377"/>
        <dbReference type="ChEBI" id="CHEBI:15378"/>
        <dbReference type="ChEBI" id="CHEBI:33019"/>
        <dbReference type="ChEBI" id="CHEBI:233529"/>
        <dbReference type="ChEBI" id="CHEBI:233530"/>
    </reaction>
    <physiologicalReaction direction="left-to-right" evidence="12">
        <dbReference type="Rhea" id="RHEA:83972"/>
    </physiologicalReaction>
</comment>
<dbReference type="PANTHER" id="PTHR11067:SF9">
    <property type="entry name" value="INOSINE TRIPHOSPHATE PYROPHOSPHATASE"/>
    <property type="match status" value="1"/>
</dbReference>
<accession>A0A250XLS1</accession>
<dbReference type="Proteomes" id="UP000232323">
    <property type="component" value="Unassembled WGS sequence"/>
</dbReference>
<evidence type="ECO:0000256" key="6">
    <source>
        <dbReference type="ARBA" id="ARBA00022801"/>
    </source>
</evidence>
<evidence type="ECO:0000256" key="7">
    <source>
        <dbReference type="ARBA" id="ARBA00022842"/>
    </source>
</evidence>
<dbReference type="GO" id="GO:0009204">
    <property type="term" value="P:deoxyribonucleoside triphosphate catabolic process"/>
    <property type="evidence" value="ECO:0007669"/>
    <property type="project" value="UniProtKB-UniRule"/>
</dbReference>
<dbReference type="Gene3D" id="3.90.950.10">
    <property type="match status" value="1"/>
</dbReference>
<dbReference type="EC" id="3.6.1.66" evidence="13"/>
<evidence type="ECO:0000256" key="12">
    <source>
        <dbReference type="ARBA" id="ARBA00093271"/>
    </source>
</evidence>
<organism evidence="14 15">
    <name type="scientific">Chlamydomonas eustigma</name>
    <dbReference type="NCBI Taxonomy" id="1157962"/>
    <lineage>
        <taxon>Eukaryota</taxon>
        <taxon>Viridiplantae</taxon>
        <taxon>Chlorophyta</taxon>
        <taxon>core chlorophytes</taxon>
        <taxon>Chlorophyceae</taxon>
        <taxon>CS clade</taxon>
        <taxon>Chlamydomonadales</taxon>
        <taxon>Chlamydomonadaceae</taxon>
        <taxon>Chlamydomonas</taxon>
    </lineage>
</organism>
<comment type="subcellular location">
    <subcellularLocation>
        <location evidence="1 13">Cytoplasm</location>
    </subcellularLocation>
</comment>
<dbReference type="STRING" id="1157962.A0A250XLS1"/>
<evidence type="ECO:0000256" key="8">
    <source>
        <dbReference type="ARBA" id="ARBA00023080"/>
    </source>
</evidence>
<name>A0A250XLS1_9CHLO</name>
<dbReference type="FunFam" id="3.90.950.10:FF:000003">
    <property type="entry name" value="Inosine triphosphate pyrophosphatase"/>
    <property type="match status" value="1"/>
</dbReference>
<dbReference type="GO" id="GO:0005737">
    <property type="term" value="C:cytoplasm"/>
    <property type="evidence" value="ECO:0007669"/>
    <property type="project" value="UniProtKB-SubCell"/>
</dbReference>
<comment type="catalytic activity">
    <reaction evidence="13">
        <text>XTP + H2O = XMP + diphosphate + H(+)</text>
        <dbReference type="Rhea" id="RHEA:28610"/>
        <dbReference type="ChEBI" id="CHEBI:15377"/>
        <dbReference type="ChEBI" id="CHEBI:15378"/>
        <dbReference type="ChEBI" id="CHEBI:33019"/>
        <dbReference type="ChEBI" id="CHEBI:57464"/>
        <dbReference type="ChEBI" id="CHEBI:61314"/>
        <dbReference type="EC" id="3.6.1.66"/>
    </reaction>
</comment>
<dbReference type="GO" id="GO:0009117">
    <property type="term" value="P:nucleotide metabolic process"/>
    <property type="evidence" value="ECO:0007669"/>
    <property type="project" value="UniProtKB-KW"/>
</dbReference>
<evidence type="ECO:0000256" key="3">
    <source>
        <dbReference type="ARBA" id="ARBA00022490"/>
    </source>
</evidence>
<keyword evidence="8 13" id="KW-0546">Nucleotide metabolism</keyword>
<feature type="binding site" evidence="13">
    <location>
        <begin position="75"/>
        <end position="76"/>
    </location>
    <ligand>
        <name>ITP</name>
        <dbReference type="ChEBI" id="CHEBI:61402"/>
    </ligand>
</feature>
<feature type="binding site" evidence="13">
    <location>
        <begin position="15"/>
        <end position="20"/>
    </location>
    <ligand>
        <name>ITP</name>
        <dbReference type="ChEBI" id="CHEBI:61402"/>
    </ligand>
</feature>
<evidence type="ECO:0000313" key="15">
    <source>
        <dbReference type="Proteomes" id="UP000232323"/>
    </source>
</evidence>
<dbReference type="SUPFAM" id="SSF52972">
    <property type="entry name" value="ITPase-like"/>
    <property type="match status" value="1"/>
</dbReference>
<keyword evidence="6 13" id="KW-0378">Hydrolase</keyword>
<dbReference type="EMBL" id="BEGY01000109">
    <property type="protein sequence ID" value="GAX83879.1"/>
    <property type="molecule type" value="Genomic_DNA"/>
</dbReference>
<dbReference type="OrthoDB" id="6288734at2759"/>
<comment type="catalytic activity">
    <reaction evidence="11">
        <text>dITP + H2O = dIMP + diphosphate + H(+)</text>
        <dbReference type="Rhea" id="RHEA:28342"/>
        <dbReference type="ChEBI" id="CHEBI:15377"/>
        <dbReference type="ChEBI" id="CHEBI:15378"/>
        <dbReference type="ChEBI" id="CHEBI:33019"/>
        <dbReference type="ChEBI" id="CHEBI:61194"/>
        <dbReference type="ChEBI" id="CHEBI:61382"/>
        <dbReference type="EC" id="3.6.1.66"/>
    </reaction>
    <physiologicalReaction direction="left-to-right" evidence="11">
        <dbReference type="Rhea" id="RHEA:28343"/>
    </physiologicalReaction>
</comment>
<dbReference type="HAMAP" id="MF_03148">
    <property type="entry name" value="HAM1_NTPase"/>
    <property type="match status" value="1"/>
</dbReference>
<dbReference type="CDD" id="cd00515">
    <property type="entry name" value="HAM1"/>
    <property type="match status" value="1"/>
</dbReference>
<keyword evidence="7 13" id="KW-0460">Magnesium</keyword>
<protein>
    <recommendedName>
        <fullName evidence="13">Inosine triphosphate pyrophosphatase</fullName>
        <shortName evidence="13">ITPase</shortName>
        <shortName evidence="13">Inosine triphosphatase</shortName>
        <ecNumber evidence="13">3.6.1.66</ecNumber>
    </recommendedName>
    <alternativeName>
        <fullName evidence="13">Non-canonical purine NTP pyrophosphatase</fullName>
    </alternativeName>
    <alternativeName>
        <fullName evidence="13">Non-standard purine NTP pyrophosphatase</fullName>
    </alternativeName>
    <alternativeName>
        <fullName evidence="13">Nucleoside-triphosphate diphosphatase</fullName>
    </alternativeName>
    <alternativeName>
        <fullName evidence="13">Nucleoside-triphosphate pyrophosphatase</fullName>
        <shortName evidence="13">NTPase</shortName>
    </alternativeName>
    <alternativeName>
        <fullName evidence="13">XTP/dITP diphosphatase</fullName>
    </alternativeName>
</protein>
<sequence>MAAHDKTPETISFVTGNKKKLEEVVAILESGSQLPFRVSSVKLDLPELQGEPEEITKEKCRIASQQVGGAVMCEDTSLCFNALNGLPGPYIKWFLEKLGHDGLNRMLAGFEDKSAYAQCIFAYTPSPDVEPVLFVGRTAGKIVPARGNNDFGWDPVFEVEGFGLTFAEMEKDVKNSISHRYRALDLLRAYLVKHSQS</sequence>
<comment type="similarity">
    <text evidence="2 13">Belongs to the HAM1 NTPase family.</text>
</comment>
<comment type="subunit">
    <text evidence="13">Homodimer.</text>
</comment>
<comment type="caution">
    <text evidence="14">The sequence shown here is derived from an EMBL/GenBank/DDBJ whole genome shotgun (WGS) entry which is preliminary data.</text>
</comment>
<comment type="catalytic activity">
    <reaction evidence="10">
        <text>ITP + H2O = IMP + diphosphate + H(+)</text>
        <dbReference type="Rhea" id="RHEA:29399"/>
        <dbReference type="ChEBI" id="CHEBI:15377"/>
        <dbReference type="ChEBI" id="CHEBI:15378"/>
        <dbReference type="ChEBI" id="CHEBI:33019"/>
        <dbReference type="ChEBI" id="CHEBI:58053"/>
        <dbReference type="ChEBI" id="CHEBI:61402"/>
        <dbReference type="EC" id="3.6.1.66"/>
    </reaction>
    <physiologicalReaction direction="left-to-right" evidence="10">
        <dbReference type="Rhea" id="RHEA:29400"/>
    </physiologicalReaction>
</comment>
<evidence type="ECO:0000256" key="4">
    <source>
        <dbReference type="ARBA" id="ARBA00022723"/>
    </source>
</evidence>
<feature type="binding site" evidence="13">
    <location>
        <begin position="151"/>
        <end position="154"/>
    </location>
    <ligand>
        <name>ITP</name>
        <dbReference type="ChEBI" id="CHEBI:61402"/>
    </ligand>
</feature>
<feature type="binding site" evidence="13">
    <location>
        <begin position="179"/>
        <end position="180"/>
    </location>
    <ligand>
        <name>ITP</name>
        <dbReference type="ChEBI" id="CHEBI:61402"/>
    </ligand>
</feature>
<evidence type="ECO:0000256" key="2">
    <source>
        <dbReference type="ARBA" id="ARBA00008023"/>
    </source>
</evidence>
<feature type="binding site" evidence="13">
    <location>
        <position position="47"/>
    </location>
    <ligand>
        <name>Mg(2+)</name>
        <dbReference type="ChEBI" id="CHEBI:18420"/>
    </ligand>
</feature>
<evidence type="ECO:0000256" key="10">
    <source>
        <dbReference type="ARBA" id="ARBA00093218"/>
    </source>
</evidence>
<comment type="function">
    <text evidence="13">Pyrophosphatase that hydrolyzes non-canonical purine nucleotides such as inosine triphosphate (ITP), deoxyinosine triphosphate (dITP) or xanthosine 5'-triphosphate (XTP) to their respective monophosphate derivatives. The enzyme does not distinguish between the deoxy- and ribose forms. Probably excludes non-canonical purines from RNA and DNA precursor pools, thus preventing their incorporation into RNA and DNA and avoiding chromosomal lesions.</text>
</comment>
<evidence type="ECO:0000256" key="13">
    <source>
        <dbReference type="HAMAP-Rule" id="MF_03148"/>
    </source>
</evidence>
<evidence type="ECO:0000256" key="1">
    <source>
        <dbReference type="ARBA" id="ARBA00004496"/>
    </source>
</evidence>
<proteinExistence type="inferred from homology"/>
<evidence type="ECO:0000256" key="11">
    <source>
        <dbReference type="ARBA" id="ARBA00093255"/>
    </source>
</evidence>
<dbReference type="AlphaFoldDB" id="A0A250XLS1"/>
<keyword evidence="3 13" id="KW-0963">Cytoplasm</keyword>
<dbReference type="Pfam" id="PF01725">
    <property type="entry name" value="Ham1p_like"/>
    <property type="match status" value="1"/>
</dbReference>
<dbReference type="InterPro" id="IPR029001">
    <property type="entry name" value="ITPase-like_fam"/>
</dbReference>
<feature type="binding site" evidence="13">
    <location>
        <position position="174"/>
    </location>
    <ligand>
        <name>ITP</name>
        <dbReference type="ChEBI" id="CHEBI:61402"/>
    </ligand>
</feature>
<dbReference type="GO" id="GO:0000166">
    <property type="term" value="F:nucleotide binding"/>
    <property type="evidence" value="ECO:0007669"/>
    <property type="project" value="UniProtKB-KW"/>
</dbReference>
<comment type="function">
    <text evidence="9">Pyrophosphatase that hydrolyzes the non-canonical purine nucleotides inosine triphosphate (ITP), deoxyinosine triphosphate (dITP) as well as 2'-deoxy-N-6-hydroxylaminopurine triphosphate (dHAPTP) and xanthosine 5'-triphosphate (XTP) to their respective monophosphate derivatives. The enzyme does not distinguish between the deoxy- and ribose forms. Probably excludes non-canonical purines from RNA and DNA precursor pools, thus preventing their incorporation into RNA and DNA and avoiding chromosomal lesions.</text>
</comment>
<keyword evidence="5 13" id="KW-0547">Nucleotide-binding</keyword>
<gene>
    <name evidence="14" type="ORF">CEUSTIGMA_g11304.t1</name>
</gene>
<comment type="cofactor">
    <cofactor evidence="13">
        <name>Mg(2+)</name>
        <dbReference type="ChEBI" id="CHEBI:18420"/>
    </cofactor>
    <cofactor evidence="13">
        <name>Mn(2+)</name>
        <dbReference type="ChEBI" id="CHEBI:29035"/>
    </cofactor>
    <text evidence="13">Binds 1 divalent metal cation per subunit; can use either Mg(2+) or Mn(2+).</text>
</comment>
<dbReference type="InterPro" id="IPR027502">
    <property type="entry name" value="ITPase"/>
</dbReference>
<dbReference type="GO" id="GO:0035870">
    <property type="term" value="F:dITP diphosphatase activity"/>
    <property type="evidence" value="ECO:0007669"/>
    <property type="project" value="UniProtKB-UniRule"/>
</dbReference>
<evidence type="ECO:0000256" key="9">
    <source>
        <dbReference type="ARBA" id="ARBA00054940"/>
    </source>
</evidence>